<protein>
    <recommendedName>
        <fullName evidence="3">DUF4220 domain-containing protein</fullName>
    </recommendedName>
</protein>
<keyword evidence="2" id="KW-0812">Transmembrane</keyword>
<dbReference type="PRINTS" id="PR01217">
    <property type="entry name" value="PRICHEXTENSN"/>
</dbReference>
<evidence type="ECO:0000256" key="1">
    <source>
        <dbReference type="SAM" id="MobiDB-lite"/>
    </source>
</evidence>
<evidence type="ECO:0000313" key="4">
    <source>
        <dbReference type="EMBL" id="KAL2322068.1"/>
    </source>
</evidence>
<feature type="transmembrane region" description="Helical" evidence="2">
    <location>
        <begin position="404"/>
        <end position="422"/>
    </location>
</feature>
<feature type="compositionally biased region" description="Low complexity" evidence="1">
    <location>
        <begin position="542"/>
        <end position="555"/>
    </location>
</feature>
<evidence type="ECO:0000313" key="5">
    <source>
        <dbReference type="Proteomes" id="UP001603857"/>
    </source>
</evidence>
<feature type="region of interest" description="Disordered" evidence="1">
    <location>
        <begin position="321"/>
        <end position="381"/>
    </location>
</feature>
<feature type="compositionally biased region" description="Pro residues" evidence="1">
    <location>
        <begin position="484"/>
        <end position="535"/>
    </location>
</feature>
<dbReference type="InterPro" id="IPR025315">
    <property type="entry name" value="DUF4220"/>
</dbReference>
<keyword evidence="2" id="KW-0472">Membrane</keyword>
<accession>A0ABD1LFH0</accession>
<evidence type="ECO:0000256" key="2">
    <source>
        <dbReference type="SAM" id="Phobius"/>
    </source>
</evidence>
<gene>
    <name evidence="4" type="ORF">Fmac_026447</name>
</gene>
<feature type="compositionally biased region" description="Basic and acidic residues" evidence="1">
    <location>
        <begin position="321"/>
        <end position="346"/>
    </location>
</feature>
<feature type="transmembrane region" description="Helical" evidence="2">
    <location>
        <begin position="165"/>
        <end position="184"/>
    </location>
</feature>
<dbReference type="AlphaFoldDB" id="A0ABD1LFH0"/>
<dbReference type="PANTHER" id="PTHR31325">
    <property type="entry name" value="OS01G0798800 PROTEIN-RELATED"/>
    <property type="match status" value="1"/>
</dbReference>
<organism evidence="4 5">
    <name type="scientific">Flemingia macrophylla</name>
    <dbReference type="NCBI Taxonomy" id="520843"/>
    <lineage>
        <taxon>Eukaryota</taxon>
        <taxon>Viridiplantae</taxon>
        <taxon>Streptophyta</taxon>
        <taxon>Embryophyta</taxon>
        <taxon>Tracheophyta</taxon>
        <taxon>Spermatophyta</taxon>
        <taxon>Magnoliopsida</taxon>
        <taxon>eudicotyledons</taxon>
        <taxon>Gunneridae</taxon>
        <taxon>Pentapetalae</taxon>
        <taxon>rosids</taxon>
        <taxon>fabids</taxon>
        <taxon>Fabales</taxon>
        <taxon>Fabaceae</taxon>
        <taxon>Papilionoideae</taxon>
        <taxon>50 kb inversion clade</taxon>
        <taxon>NPAAA clade</taxon>
        <taxon>indigoferoid/millettioid clade</taxon>
        <taxon>Phaseoleae</taxon>
        <taxon>Flemingia</taxon>
    </lineage>
</organism>
<comment type="caution">
    <text evidence="4">The sequence shown here is derived from an EMBL/GenBank/DDBJ whole genome shotgun (WGS) entry which is preliminary data.</text>
</comment>
<keyword evidence="5" id="KW-1185">Reference proteome</keyword>
<dbReference type="Proteomes" id="UP001603857">
    <property type="component" value="Unassembled WGS sequence"/>
</dbReference>
<evidence type="ECO:0000259" key="3">
    <source>
        <dbReference type="Pfam" id="PF13968"/>
    </source>
</evidence>
<name>A0ABD1LFH0_9FABA</name>
<feature type="transmembrane region" description="Helical" evidence="2">
    <location>
        <begin position="196"/>
        <end position="217"/>
    </location>
</feature>
<reference evidence="4 5" key="1">
    <citation type="submission" date="2024-08" db="EMBL/GenBank/DDBJ databases">
        <title>Insights into the chromosomal genome structure of Flemingia macrophylla.</title>
        <authorList>
            <person name="Ding Y."/>
            <person name="Zhao Y."/>
            <person name="Bi W."/>
            <person name="Wu M."/>
            <person name="Zhao G."/>
            <person name="Gong Y."/>
            <person name="Li W."/>
            <person name="Zhang P."/>
        </authorList>
    </citation>
    <scope>NUCLEOTIDE SEQUENCE [LARGE SCALE GENOMIC DNA]</scope>
    <source>
        <strain evidence="4">DYQJB</strain>
        <tissue evidence="4">Leaf</tissue>
    </source>
</reference>
<feature type="compositionally biased region" description="Basic and acidic residues" evidence="1">
    <location>
        <begin position="371"/>
        <end position="381"/>
    </location>
</feature>
<proteinExistence type="predicted"/>
<dbReference type="EMBL" id="JBGMDY010000009">
    <property type="protein sequence ID" value="KAL2322068.1"/>
    <property type="molecule type" value="Genomic_DNA"/>
</dbReference>
<keyword evidence="2" id="KW-1133">Transmembrane helix</keyword>
<feature type="region of interest" description="Disordered" evidence="1">
    <location>
        <begin position="432"/>
        <end position="555"/>
    </location>
</feature>
<sequence>MRVEEGDERKKKISPSIHIFPPNENTKFQHLPTALVFMAGIIKFAEKIWSLQLASASTTLQSIIRDPYLQKFLSHVRDPEDTMVTGNDVEVLPDETVVRNAYAYFNIFKCLVVDAMLGQRERNIRQQFWFYQTAVDSLRIIEVELNLFYHAFYTKTSVICSKVGLSFRFLSVGSVVAALVLFTYHQKRGCNEFDVTVTYTLLYGAVALDIVSFLMLIFSDHSFTLWSESISGFSLISYACRLHHSKPREWIYKVLNIVGAKEVVEQWRYMNKRPLLQKLWIFVFEELQIKSLRVGGVKDIQRICSYRGEWVIREEAEDERQKEKENLKKRSDDEIETRNGVDDVRQKNNIGNDPYLEQGSDDGVVPEEDLRDVSERNKENISDVEKKYDDVELQHIKTAPPPPFFFFFLPILLPFLCIFFLLPRLPQHHTTAAVAPPPTTPHHRAAPNPSASITHPRRPSPSTSLTHLQRPPPPPPSLTRGSPTLPPPSPTGGDPTPPPPLPIRDSPPPPPPSPTCGDPAPPSSSPTCAAPPPPLSISQGEARASSLPCPSSPSLLLPPQAAVALLPHTSSSDLPAANTKTR</sequence>
<dbReference type="Pfam" id="PF13968">
    <property type="entry name" value="DUF4220"/>
    <property type="match status" value="1"/>
</dbReference>
<feature type="domain" description="DUF4220" evidence="3">
    <location>
        <begin position="31"/>
        <end position="250"/>
    </location>
</feature>